<dbReference type="PANTHER" id="PTHR47506:SF3">
    <property type="entry name" value="HTH-TYPE TRANSCRIPTIONAL REGULATOR LMRA"/>
    <property type="match status" value="1"/>
</dbReference>
<dbReference type="PROSITE" id="PS50977">
    <property type="entry name" value="HTH_TETR_2"/>
    <property type="match status" value="1"/>
</dbReference>
<keyword evidence="2 4" id="KW-0238">DNA-binding</keyword>
<dbReference type="PANTHER" id="PTHR47506">
    <property type="entry name" value="TRANSCRIPTIONAL REGULATORY PROTEIN"/>
    <property type="match status" value="1"/>
</dbReference>
<keyword evidence="3" id="KW-0804">Transcription</keyword>
<accession>A0AA49JHN5</accession>
<dbReference type="SUPFAM" id="SSF48498">
    <property type="entry name" value="Tetracyclin repressor-like, C-terminal domain"/>
    <property type="match status" value="1"/>
</dbReference>
<reference evidence="6" key="1">
    <citation type="journal article" date="2023" name="Comput. Struct. Biotechnol. J.">
        <title>Discovery of a novel marine Bacteroidetes with a rich repertoire of carbohydrate-active enzymes.</title>
        <authorList>
            <person name="Chen B."/>
            <person name="Liu G."/>
            <person name="Chen Q."/>
            <person name="Wang H."/>
            <person name="Liu L."/>
            <person name="Tang K."/>
        </authorList>
    </citation>
    <scope>NUCLEOTIDE SEQUENCE</scope>
    <source>
        <strain evidence="6">TK19036</strain>
    </source>
</reference>
<gene>
    <name evidence="6" type="ORF">K4G66_11695</name>
</gene>
<protein>
    <submittedName>
        <fullName evidence="6">TetR/AcrR family transcriptional regulator</fullName>
    </submittedName>
</protein>
<evidence type="ECO:0000256" key="3">
    <source>
        <dbReference type="ARBA" id="ARBA00023163"/>
    </source>
</evidence>
<dbReference type="SUPFAM" id="SSF46689">
    <property type="entry name" value="Homeodomain-like"/>
    <property type="match status" value="1"/>
</dbReference>
<feature type="domain" description="HTH tetR-type" evidence="5">
    <location>
        <begin position="5"/>
        <end position="65"/>
    </location>
</feature>
<dbReference type="InterPro" id="IPR011075">
    <property type="entry name" value="TetR_C"/>
</dbReference>
<evidence type="ECO:0000313" key="6">
    <source>
        <dbReference type="EMBL" id="WKN39354.1"/>
    </source>
</evidence>
<evidence type="ECO:0000259" key="5">
    <source>
        <dbReference type="PROSITE" id="PS50977"/>
    </source>
</evidence>
<proteinExistence type="predicted"/>
<dbReference type="InterPro" id="IPR001647">
    <property type="entry name" value="HTH_TetR"/>
</dbReference>
<dbReference type="InterPro" id="IPR009057">
    <property type="entry name" value="Homeodomain-like_sf"/>
</dbReference>
<dbReference type="Gene3D" id="1.10.357.10">
    <property type="entry name" value="Tetracycline Repressor, domain 2"/>
    <property type="match status" value="1"/>
</dbReference>
<reference evidence="6" key="2">
    <citation type="journal article" date="2024" name="Antonie Van Leeuwenhoek">
        <title>Roseihalotalea indica gen. nov., sp. nov., a halophilic Bacteroidetes from mesopelagic Southwest Indian Ocean with higher carbohydrate metabolic potential.</title>
        <authorList>
            <person name="Chen B."/>
            <person name="Zhang M."/>
            <person name="Lin D."/>
            <person name="Ye J."/>
            <person name="Tang K."/>
        </authorList>
    </citation>
    <scope>NUCLEOTIDE SEQUENCE</scope>
    <source>
        <strain evidence="6">TK19036</strain>
    </source>
</reference>
<organism evidence="6">
    <name type="scientific">Roseihalotalea indica</name>
    <dbReference type="NCBI Taxonomy" id="2867963"/>
    <lineage>
        <taxon>Bacteria</taxon>
        <taxon>Pseudomonadati</taxon>
        <taxon>Bacteroidota</taxon>
        <taxon>Cytophagia</taxon>
        <taxon>Cytophagales</taxon>
        <taxon>Catalimonadaceae</taxon>
        <taxon>Roseihalotalea</taxon>
    </lineage>
</organism>
<dbReference type="InterPro" id="IPR036271">
    <property type="entry name" value="Tet_transcr_reg_TetR-rel_C_sf"/>
</dbReference>
<dbReference type="GO" id="GO:0003677">
    <property type="term" value="F:DNA binding"/>
    <property type="evidence" value="ECO:0007669"/>
    <property type="project" value="UniProtKB-UniRule"/>
</dbReference>
<dbReference type="AlphaFoldDB" id="A0AA49JHN5"/>
<feature type="DNA-binding region" description="H-T-H motif" evidence="4">
    <location>
        <begin position="28"/>
        <end position="47"/>
    </location>
</feature>
<dbReference type="EMBL" id="CP120682">
    <property type="protein sequence ID" value="WKN39354.1"/>
    <property type="molecule type" value="Genomic_DNA"/>
</dbReference>
<dbReference type="PRINTS" id="PR00455">
    <property type="entry name" value="HTHTETR"/>
</dbReference>
<sequence>MRNPEITRQLIIDKSMGLFNIKGYQATSISDITQATGITKGAIYANFNNKEEVAIAAFESALGIVMKEIREYIRSAPTAPLKLKAVLTYYEQYIGNPPIPGGCPVLNTAVEADDNYPQLRARVVRLISQLKDALRQIVHRGIVEGQLQPDLDVDGFVMLFYAAIEGAIMVSRVEGDRESFRSVSHYLITIIDNYTLNKSNS</sequence>
<dbReference type="Pfam" id="PF16925">
    <property type="entry name" value="TetR_C_13"/>
    <property type="match status" value="1"/>
</dbReference>
<evidence type="ECO:0000256" key="4">
    <source>
        <dbReference type="PROSITE-ProRule" id="PRU00335"/>
    </source>
</evidence>
<evidence type="ECO:0000256" key="2">
    <source>
        <dbReference type="ARBA" id="ARBA00023125"/>
    </source>
</evidence>
<keyword evidence="1" id="KW-0805">Transcription regulation</keyword>
<evidence type="ECO:0000256" key="1">
    <source>
        <dbReference type="ARBA" id="ARBA00023015"/>
    </source>
</evidence>
<dbReference type="Pfam" id="PF00440">
    <property type="entry name" value="TetR_N"/>
    <property type="match status" value="1"/>
</dbReference>
<name>A0AA49JHN5_9BACT</name>